<dbReference type="EMBL" id="SEKV01000129">
    <property type="protein sequence ID" value="TFY63477.1"/>
    <property type="molecule type" value="Genomic_DNA"/>
</dbReference>
<dbReference type="Proteomes" id="UP000298390">
    <property type="component" value="Unassembled WGS sequence"/>
</dbReference>
<dbReference type="AlphaFoldDB" id="A0A4Y9YP92"/>
<protein>
    <recommendedName>
        <fullName evidence="2">L-tryptophan decarboxylase PsiD-like domain-containing protein</fullName>
    </recommendedName>
</protein>
<comment type="caution">
    <text evidence="3">The sequence shown here is derived from an EMBL/GenBank/DDBJ whole genome shotgun (WGS) entry which is preliminary data.</text>
</comment>
<sequence length="198" mass="21994">AARGLKLEATSTVTSSSTAAIVCKRPFFRNTVLHAARDCEHILQLLNHLMTTPLQWSDRLHRVGMVSVPIKAVLDWPMGGTASGFAFFLDPEVNPRLKKVLDAWGEYFRSGKSAKQALNNSPNAWFSADGAADLTTVTNGAVGTSHTFEDIRVQPIKALPWLHVLGRVLHAQLHRDRAPASCAQRRQRHRERERVEGL</sequence>
<feature type="region of interest" description="Disordered" evidence="1">
    <location>
        <begin position="176"/>
        <end position="198"/>
    </location>
</feature>
<accession>A0A4Y9YP92</accession>
<gene>
    <name evidence="3" type="ORF">EVJ58_g3224</name>
</gene>
<feature type="non-terminal residue" evidence="3">
    <location>
        <position position="1"/>
    </location>
</feature>
<dbReference type="InterPro" id="IPR022237">
    <property type="entry name" value="PsiD-like"/>
</dbReference>
<reference evidence="3 4" key="1">
    <citation type="submission" date="2019-01" db="EMBL/GenBank/DDBJ databases">
        <title>Genome sequencing of the rare red list fungi Fomitopsis rosea.</title>
        <authorList>
            <person name="Buettner E."/>
            <person name="Kellner H."/>
        </authorList>
    </citation>
    <scope>NUCLEOTIDE SEQUENCE [LARGE SCALE GENOMIC DNA]</scope>
    <source>
        <strain evidence="3 4">DSM 105464</strain>
    </source>
</reference>
<dbReference type="Pfam" id="PF12588">
    <property type="entry name" value="PSDC"/>
    <property type="match status" value="1"/>
</dbReference>
<proteinExistence type="predicted"/>
<evidence type="ECO:0000259" key="2">
    <source>
        <dbReference type="Pfam" id="PF12588"/>
    </source>
</evidence>
<evidence type="ECO:0000256" key="1">
    <source>
        <dbReference type="SAM" id="MobiDB-lite"/>
    </source>
</evidence>
<dbReference type="STRING" id="34475.A0A4Y9YP92"/>
<evidence type="ECO:0000313" key="3">
    <source>
        <dbReference type="EMBL" id="TFY63477.1"/>
    </source>
</evidence>
<evidence type="ECO:0000313" key="4">
    <source>
        <dbReference type="Proteomes" id="UP000298390"/>
    </source>
</evidence>
<organism evidence="3 4">
    <name type="scientific">Rhodofomes roseus</name>
    <dbReference type="NCBI Taxonomy" id="34475"/>
    <lineage>
        <taxon>Eukaryota</taxon>
        <taxon>Fungi</taxon>
        <taxon>Dikarya</taxon>
        <taxon>Basidiomycota</taxon>
        <taxon>Agaricomycotina</taxon>
        <taxon>Agaricomycetes</taxon>
        <taxon>Polyporales</taxon>
        <taxon>Rhodofomes</taxon>
    </lineage>
</organism>
<feature type="domain" description="L-tryptophan decarboxylase PsiD-like" evidence="2">
    <location>
        <begin position="34"/>
        <end position="133"/>
    </location>
</feature>
<name>A0A4Y9YP92_9APHY</name>